<dbReference type="InterPro" id="IPR026569">
    <property type="entry name" value="Ribosomal_bL28"/>
</dbReference>
<dbReference type="GO" id="GO:1990904">
    <property type="term" value="C:ribonucleoprotein complex"/>
    <property type="evidence" value="ECO:0007669"/>
    <property type="project" value="UniProtKB-KW"/>
</dbReference>
<proteinExistence type="inferred from homology"/>
<keyword evidence="3" id="KW-0687">Ribonucleoprotein</keyword>
<dbReference type="GO" id="GO:0003735">
    <property type="term" value="F:structural constituent of ribosome"/>
    <property type="evidence" value="ECO:0007669"/>
    <property type="project" value="InterPro"/>
</dbReference>
<comment type="similarity">
    <text evidence="1">Belongs to the bacterial ribosomal protein bL28 family.</text>
</comment>
<accession>A0A2M8FA05</accession>
<dbReference type="GO" id="GO:0005840">
    <property type="term" value="C:ribosome"/>
    <property type="evidence" value="ECO:0007669"/>
    <property type="project" value="UniProtKB-KW"/>
</dbReference>
<dbReference type="Gene3D" id="2.30.170.40">
    <property type="entry name" value="Ribosomal protein L28/L24"/>
    <property type="match status" value="1"/>
</dbReference>
<evidence type="ECO:0000256" key="2">
    <source>
        <dbReference type="ARBA" id="ARBA00022980"/>
    </source>
</evidence>
<keyword evidence="2 5" id="KW-0689">Ribosomal protein</keyword>
<protein>
    <submittedName>
        <fullName evidence="5">50S ribosomal protein L28</fullName>
    </submittedName>
</protein>
<evidence type="ECO:0000256" key="4">
    <source>
        <dbReference type="SAM" id="MobiDB-lite"/>
    </source>
</evidence>
<dbReference type="EMBL" id="PFRH01000080">
    <property type="protein sequence ID" value="PJC52538.1"/>
    <property type="molecule type" value="Genomic_DNA"/>
</dbReference>
<organism evidence="5 6">
    <name type="scientific">Candidatus Magasanikbacteria bacterium CG_4_9_14_0_2_um_filter_42_11</name>
    <dbReference type="NCBI Taxonomy" id="1974643"/>
    <lineage>
        <taxon>Bacteria</taxon>
        <taxon>Candidatus Magasanikiibacteriota</taxon>
    </lineage>
</organism>
<evidence type="ECO:0000313" key="6">
    <source>
        <dbReference type="Proteomes" id="UP000231456"/>
    </source>
</evidence>
<dbReference type="AlphaFoldDB" id="A0A2M8FA05"/>
<dbReference type="Pfam" id="PF00830">
    <property type="entry name" value="Ribosomal_L28"/>
    <property type="match status" value="1"/>
</dbReference>
<feature type="region of interest" description="Disordered" evidence="4">
    <location>
        <begin position="1"/>
        <end position="24"/>
    </location>
</feature>
<dbReference type="SUPFAM" id="SSF143800">
    <property type="entry name" value="L28p-like"/>
    <property type="match status" value="1"/>
</dbReference>
<dbReference type="InterPro" id="IPR037147">
    <property type="entry name" value="Ribosomal_bL28_sf"/>
</dbReference>
<comment type="caution">
    <text evidence="5">The sequence shown here is derived from an EMBL/GenBank/DDBJ whole genome shotgun (WGS) entry which is preliminary data.</text>
</comment>
<dbReference type="Proteomes" id="UP000231456">
    <property type="component" value="Unassembled WGS sequence"/>
</dbReference>
<evidence type="ECO:0000256" key="3">
    <source>
        <dbReference type="ARBA" id="ARBA00023274"/>
    </source>
</evidence>
<evidence type="ECO:0000313" key="5">
    <source>
        <dbReference type="EMBL" id="PJC52538.1"/>
    </source>
</evidence>
<feature type="compositionally biased region" description="Basic residues" evidence="4">
    <location>
        <begin position="11"/>
        <end position="24"/>
    </location>
</feature>
<name>A0A2M8FA05_9BACT</name>
<dbReference type="InterPro" id="IPR034704">
    <property type="entry name" value="Ribosomal_bL28/bL31-like_sf"/>
</dbReference>
<gene>
    <name evidence="5" type="ORF">CO030_02335</name>
</gene>
<sequence>MARTCDMCGKGSKKAASRSHSKIKTIRRQYPNLQKMDGKMVCTRCMRTTAKHAAKATAEAVVTA</sequence>
<evidence type="ECO:0000256" key="1">
    <source>
        <dbReference type="ARBA" id="ARBA00008760"/>
    </source>
</evidence>
<reference evidence="6" key="1">
    <citation type="submission" date="2017-09" db="EMBL/GenBank/DDBJ databases">
        <title>Depth-based differentiation of microbial function through sediment-hosted aquifers and enrichment of novel symbionts in the deep terrestrial subsurface.</title>
        <authorList>
            <person name="Probst A.J."/>
            <person name="Ladd B."/>
            <person name="Jarett J.K."/>
            <person name="Geller-Mcgrath D.E."/>
            <person name="Sieber C.M.K."/>
            <person name="Emerson J.B."/>
            <person name="Anantharaman K."/>
            <person name="Thomas B.C."/>
            <person name="Malmstrom R."/>
            <person name="Stieglmeier M."/>
            <person name="Klingl A."/>
            <person name="Woyke T."/>
            <person name="Ryan C.M."/>
            <person name="Banfield J.F."/>
        </authorList>
    </citation>
    <scope>NUCLEOTIDE SEQUENCE [LARGE SCALE GENOMIC DNA]</scope>
</reference>